<dbReference type="Gene3D" id="1.10.10.2840">
    <property type="entry name" value="PucR C-terminal helix-turn-helix domain"/>
    <property type="match status" value="1"/>
</dbReference>
<dbReference type="PANTHER" id="PTHR33744:SF1">
    <property type="entry name" value="DNA-BINDING TRANSCRIPTIONAL ACTIVATOR ADER"/>
    <property type="match status" value="1"/>
</dbReference>
<feature type="domain" description="CdaR GGDEF-like" evidence="3">
    <location>
        <begin position="335"/>
        <end position="442"/>
    </location>
</feature>
<dbReference type="Pfam" id="PF17853">
    <property type="entry name" value="GGDEF_2"/>
    <property type="match status" value="1"/>
</dbReference>
<accession>A0A7I7RWF2</accession>
<dbReference type="InterPro" id="IPR051448">
    <property type="entry name" value="CdaR-like_regulators"/>
</dbReference>
<gene>
    <name evidence="4" type="ORF">MARA_15630</name>
</gene>
<dbReference type="KEGG" id="marz:MARA_15630"/>
<name>A0A7I7RWF2_9MYCO</name>
<feature type="domain" description="PucR C-terminal helix-turn-helix" evidence="2">
    <location>
        <begin position="496"/>
        <end position="554"/>
    </location>
</feature>
<dbReference type="InterPro" id="IPR041522">
    <property type="entry name" value="CdaR_GGDEF"/>
</dbReference>
<dbReference type="InterPro" id="IPR025736">
    <property type="entry name" value="PucR_C-HTH_dom"/>
</dbReference>
<evidence type="ECO:0000313" key="5">
    <source>
        <dbReference type="Proteomes" id="UP000467428"/>
    </source>
</evidence>
<reference evidence="4 5" key="1">
    <citation type="journal article" date="2019" name="Emerg. Microbes Infect.">
        <title>Comprehensive subspecies identification of 175 nontuberculous mycobacteria species based on 7547 genomic profiles.</title>
        <authorList>
            <person name="Matsumoto Y."/>
            <person name="Kinjo T."/>
            <person name="Motooka D."/>
            <person name="Nabeya D."/>
            <person name="Jung N."/>
            <person name="Uechi K."/>
            <person name="Horii T."/>
            <person name="Iida T."/>
            <person name="Fujita J."/>
            <person name="Nakamura S."/>
        </authorList>
    </citation>
    <scope>NUCLEOTIDE SEQUENCE [LARGE SCALE GENOMIC DNA]</scope>
    <source>
        <strain evidence="4 5">JCM 18538</strain>
    </source>
</reference>
<dbReference type="AlphaFoldDB" id="A0A7I7RWF2"/>
<evidence type="ECO:0000256" key="1">
    <source>
        <dbReference type="ARBA" id="ARBA00006754"/>
    </source>
</evidence>
<dbReference type="InterPro" id="IPR042070">
    <property type="entry name" value="PucR_C-HTH_sf"/>
</dbReference>
<dbReference type="Pfam" id="PF13556">
    <property type="entry name" value="HTH_30"/>
    <property type="match status" value="1"/>
</dbReference>
<proteinExistence type="inferred from homology"/>
<sequence>MLPAHGPAWLRMNANSTIADGSGSDVTPESLTELARIGFSSLDPAEIIATMSEGVGALTPCRVEATYCGAGDDMTLCPPTQRNDPELAEVLERLGWQGSIVPARGGWGRAFRLSHQDIVHGCLVVSAADEPTADHLSMLDLLTRQAGAALACAQLHQRDIRRARQLEATNQDLTDTVQRLEARSRVHEFLESALASGAGEEGILEALHGLTGRAVCLEDRFGNILAWAGPGRPLRHVKVKQSQRDRFLHLLSTQGGPVRSGSRVSVLIQPHTEILGVLALIDADAEIDDDELFALKCGTSVLGLELTHRRTLAEVQLNLRRELFDDLLAGTDAAGAYARAEALGHDLRRPHYVLAIHTARGASTSDIAAVSRAAGHMHLSHLMGQQGRLVVLVVGGRPSLDALHQEISRQLGDVSCAIGMGPRCDVPTDIPQSFVRARRAVHIRLNSAQPEGVADYDELGFYHLVDAAHTVGIAEEYVRRWLGALIDYDAAKSSDLVHTLSYYLECGGNYDESATALHVHRSTLRYRLGRIADLTGFDLRDVDTRFNLHAATRAWRFLTPEP</sequence>
<evidence type="ECO:0000313" key="4">
    <source>
        <dbReference type="EMBL" id="BBY48095.1"/>
    </source>
</evidence>
<comment type="similarity">
    <text evidence="1">Belongs to the CdaR family.</text>
</comment>
<keyword evidence="5" id="KW-1185">Reference proteome</keyword>
<evidence type="ECO:0000259" key="3">
    <source>
        <dbReference type="Pfam" id="PF17853"/>
    </source>
</evidence>
<evidence type="ECO:0000259" key="2">
    <source>
        <dbReference type="Pfam" id="PF13556"/>
    </source>
</evidence>
<dbReference type="EMBL" id="AP022593">
    <property type="protein sequence ID" value="BBY48095.1"/>
    <property type="molecule type" value="Genomic_DNA"/>
</dbReference>
<dbReference type="PANTHER" id="PTHR33744">
    <property type="entry name" value="CARBOHYDRATE DIACID REGULATOR"/>
    <property type="match status" value="1"/>
</dbReference>
<geneLocation type="plasmid" evidence="5">
    <name>pjcm18538 dna</name>
</geneLocation>
<evidence type="ECO:0008006" key="6">
    <source>
        <dbReference type="Google" id="ProtNLM"/>
    </source>
</evidence>
<dbReference type="Proteomes" id="UP000467428">
    <property type="component" value="Chromosome"/>
</dbReference>
<protein>
    <recommendedName>
        <fullName evidence="6">Transcriptional regulator</fullName>
    </recommendedName>
</protein>
<organism evidence="4 5">
    <name type="scientific">Mycolicibacterium arabiense</name>
    <dbReference type="NCBI Taxonomy" id="1286181"/>
    <lineage>
        <taxon>Bacteria</taxon>
        <taxon>Bacillati</taxon>
        <taxon>Actinomycetota</taxon>
        <taxon>Actinomycetes</taxon>
        <taxon>Mycobacteriales</taxon>
        <taxon>Mycobacteriaceae</taxon>
        <taxon>Mycolicibacterium</taxon>
    </lineage>
</organism>